<sequence>MSAANVVCPTAAAAAAATTSSNLINVPILKNLIRNEIDRNISENIEALNGKLKRLEDANLNSSVEIYGVYDSRLNDKKVRIFYLKKFCSLLNLDYKSVIDSEYKKNYICVKLTDAATARDWQTSSCQMRLKNHNLNIDVDAPVKIFVAASHEHKQLLKKTRDALLSHYKYVSLCKGGVMVRQNDTSKIYIVKNDRDIRELVQKIKPSDLPPQPL</sequence>
<evidence type="ECO:0000313" key="5">
    <source>
        <dbReference type="Proteomes" id="UP000204667"/>
    </source>
</evidence>
<evidence type="ECO:0000313" key="4">
    <source>
        <dbReference type="EMBL" id="AKN80571.1"/>
    </source>
</evidence>
<proteinExistence type="predicted"/>
<name>A0A0M3WP73_9ABAC</name>
<dbReference type="KEGG" id="vg:26040062"/>
<dbReference type="Pfam" id="PF25298">
    <property type="entry name" value="Baculo_FP_2nd"/>
    <property type="match status" value="1"/>
</dbReference>
<gene>
    <name evidence="4" type="primary">fp-25k</name>
</gene>
<dbReference type="EMBL" id="KM596836">
    <property type="protein sequence ID" value="AKN80571.1"/>
    <property type="molecule type" value="Genomic_DNA"/>
</dbReference>
<protein>
    <submittedName>
        <fullName evidence="4">Few polyhedra</fullName>
    </submittedName>
</protein>
<dbReference type="InterPro" id="IPR004941">
    <property type="entry name" value="FP_N"/>
</dbReference>
<feature type="domain" description="FP protein N-terminal" evidence="2">
    <location>
        <begin position="61"/>
        <end position="147"/>
    </location>
</feature>
<evidence type="ECO:0000259" key="2">
    <source>
        <dbReference type="Pfam" id="PF03258"/>
    </source>
</evidence>
<dbReference type="OrthoDB" id="15947at10239"/>
<dbReference type="Pfam" id="PF03258">
    <property type="entry name" value="Baculo_FP"/>
    <property type="match status" value="1"/>
</dbReference>
<feature type="coiled-coil region" evidence="1">
    <location>
        <begin position="38"/>
        <end position="65"/>
    </location>
</feature>
<accession>A0A0M3WP73</accession>
<keyword evidence="1" id="KW-0175">Coiled coil</keyword>
<evidence type="ECO:0000256" key="1">
    <source>
        <dbReference type="SAM" id="Coils"/>
    </source>
</evidence>
<feature type="domain" description="FP protein C-terminal" evidence="3">
    <location>
        <begin position="151"/>
        <end position="200"/>
    </location>
</feature>
<reference evidence="4 5" key="1">
    <citation type="journal article" date="2016" name="Sci. Rep.">
        <title>Genome sequence of Perigonia lusca single nucleopolyhedrovirus: insights into the evolution of a nucleotide metabolism enzyme in the family Baculoviridae.</title>
        <authorList>
            <person name="Ardisson-Araujo D.M."/>
            <person name="Lima R.N."/>
            <person name="Melo F.L."/>
            <person name="Clem R.J."/>
            <person name="Huang N."/>
            <person name="Bao S.N."/>
            <person name="Sosa-Gomez D.R."/>
            <person name="Ribeiro B.M."/>
        </authorList>
    </citation>
    <scope>NUCLEOTIDE SEQUENCE [LARGE SCALE GENOMIC DNA]</scope>
</reference>
<dbReference type="GeneID" id="26040062"/>
<dbReference type="Proteomes" id="UP000204667">
    <property type="component" value="Segment"/>
</dbReference>
<keyword evidence="5" id="KW-1185">Reference proteome</keyword>
<evidence type="ECO:0000259" key="3">
    <source>
        <dbReference type="Pfam" id="PF25298"/>
    </source>
</evidence>
<dbReference type="InterPro" id="IPR057251">
    <property type="entry name" value="FP_C"/>
</dbReference>
<organism evidence="4 5">
    <name type="scientific">Perigonia lusca single nucleopolyhedrovirus</name>
    <dbReference type="NCBI Taxonomy" id="1675865"/>
    <lineage>
        <taxon>Viruses</taxon>
        <taxon>Viruses incertae sedis</taxon>
        <taxon>Naldaviricetes</taxon>
        <taxon>Lefavirales</taxon>
        <taxon>Baculoviridae</taxon>
        <taxon>Alphabaculovirus</taxon>
        <taxon>Alphabaculovirus peluscae</taxon>
        <taxon>Perigonia lusca nucleopolyhedrovirus</taxon>
    </lineage>
</organism>
<dbReference type="RefSeq" id="YP_009165641.1">
    <property type="nucleotide sequence ID" value="NC_027923.1"/>
</dbReference>